<keyword evidence="2" id="KW-1185">Reference proteome</keyword>
<dbReference type="AlphaFoldDB" id="A0A3P6QTW5"/>
<gene>
    <name evidence="1" type="ORF">CGOC_LOCUS2927</name>
</gene>
<dbReference type="EMBL" id="UYRV01006978">
    <property type="protein sequence ID" value="VDK54186.1"/>
    <property type="molecule type" value="Genomic_DNA"/>
</dbReference>
<proteinExistence type="predicted"/>
<reference evidence="1 2" key="1">
    <citation type="submission" date="2018-11" db="EMBL/GenBank/DDBJ databases">
        <authorList>
            <consortium name="Pathogen Informatics"/>
        </authorList>
    </citation>
    <scope>NUCLEOTIDE SEQUENCE [LARGE SCALE GENOMIC DNA]</scope>
</reference>
<name>A0A3P6QTW5_CYLGO</name>
<dbReference type="OrthoDB" id="5842782at2759"/>
<accession>A0A3P6QTW5</accession>
<organism evidence="1 2">
    <name type="scientific">Cylicostephanus goldi</name>
    <name type="common">Nematode worm</name>
    <dbReference type="NCBI Taxonomy" id="71465"/>
    <lineage>
        <taxon>Eukaryota</taxon>
        <taxon>Metazoa</taxon>
        <taxon>Ecdysozoa</taxon>
        <taxon>Nematoda</taxon>
        <taxon>Chromadorea</taxon>
        <taxon>Rhabditida</taxon>
        <taxon>Rhabditina</taxon>
        <taxon>Rhabditomorpha</taxon>
        <taxon>Strongyloidea</taxon>
        <taxon>Strongylidae</taxon>
        <taxon>Cylicostephanus</taxon>
    </lineage>
</organism>
<dbReference type="Proteomes" id="UP000271889">
    <property type="component" value="Unassembled WGS sequence"/>
</dbReference>
<evidence type="ECO:0000313" key="2">
    <source>
        <dbReference type="Proteomes" id="UP000271889"/>
    </source>
</evidence>
<evidence type="ECO:0000313" key="1">
    <source>
        <dbReference type="EMBL" id="VDK54186.1"/>
    </source>
</evidence>
<protein>
    <submittedName>
        <fullName evidence="1">Uncharacterized protein</fullName>
    </submittedName>
</protein>
<sequence>MAFHFRYDARRSDPKYVKAVARALRLMGKMGFWECHITAKVYDEIVKEEGESFCRHILPEELRKIKEKSKVPKLAKETKKEDLTKLQRSEELLQALQAAHFIDNYHCSPVVGNALPLTQQIVDDYQGSKEYAKGNLDPLFERGTMLSFDEDAKVFNIDTEVMGSNEIVSESRTQEVPSYWACNKQKPAFYFEHS</sequence>